<evidence type="ECO:0000256" key="4">
    <source>
        <dbReference type="ARBA" id="ARBA00022741"/>
    </source>
</evidence>
<dbReference type="HOGENOM" id="CLU_1622185_0_0_1"/>
<gene>
    <name evidence="7" type="ORF">GSPATT00000806001</name>
</gene>
<keyword evidence="2 6" id="KW-0436">Ligase</keyword>
<keyword evidence="8" id="KW-1185">Reference proteome</keyword>
<dbReference type="InterPro" id="IPR004308">
    <property type="entry name" value="GCS"/>
</dbReference>
<evidence type="ECO:0000256" key="5">
    <source>
        <dbReference type="ARBA" id="ARBA00022840"/>
    </source>
</evidence>
<dbReference type="KEGG" id="ptm:GSPATT00000806001"/>
<comment type="pathway">
    <text evidence="6">Sulfur metabolism; glutathione biosynthesis; glutathione from L-cysteine and L-glutamate: step 1/2.</text>
</comment>
<dbReference type="Proteomes" id="UP000000600">
    <property type="component" value="Unassembled WGS sequence"/>
</dbReference>
<name>A0CJX7_PARTE</name>
<keyword evidence="4 6" id="KW-0547">Nucleotide-binding</keyword>
<keyword evidence="5 6" id="KW-0067">ATP-binding</keyword>
<dbReference type="GO" id="GO:0004357">
    <property type="term" value="F:glutamate-cysteine ligase activity"/>
    <property type="evidence" value="ECO:0007669"/>
    <property type="project" value="UniProtKB-UniRule"/>
</dbReference>
<proteinExistence type="inferred from homology"/>
<evidence type="ECO:0000256" key="2">
    <source>
        <dbReference type="ARBA" id="ARBA00022598"/>
    </source>
</evidence>
<dbReference type="GeneID" id="5024276"/>
<dbReference type="STRING" id="5888.A0CJX7"/>
<dbReference type="PANTHER" id="PTHR11164">
    <property type="entry name" value="GLUTAMATE CYSTEINE LIGASE"/>
    <property type="match status" value="1"/>
</dbReference>
<dbReference type="RefSeq" id="XP_001438491.1">
    <property type="nucleotide sequence ID" value="XM_001438454.1"/>
</dbReference>
<dbReference type="EC" id="6.3.2.2" evidence="1 6"/>
<dbReference type="Gene3D" id="1.10.8.960">
    <property type="match status" value="1"/>
</dbReference>
<comment type="catalytic activity">
    <reaction evidence="6">
        <text>L-cysteine + L-glutamate + ATP = gamma-L-glutamyl-L-cysteine + ADP + phosphate + H(+)</text>
        <dbReference type="Rhea" id="RHEA:13285"/>
        <dbReference type="ChEBI" id="CHEBI:15378"/>
        <dbReference type="ChEBI" id="CHEBI:29985"/>
        <dbReference type="ChEBI" id="CHEBI:30616"/>
        <dbReference type="ChEBI" id="CHEBI:35235"/>
        <dbReference type="ChEBI" id="CHEBI:43474"/>
        <dbReference type="ChEBI" id="CHEBI:58173"/>
        <dbReference type="ChEBI" id="CHEBI:456216"/>
        <dbReference type="EC" id="6.3.2.2"/>
    </reaction>
</comment>
<accession>A0CJX7</accession>
<comment type="similarity">
    <text evidence="6">Belongs to the glutamate--cysteine ligase type 3 family.</text>
</comment>
<evidence type="ECO:0000313" key="8">
    <source>
        <dbReference type="Proteomes" id="UP000000600"/>
    </source>
</evidence>
<dbReference type="GO" id="GO:0005524">
    <property type="term" value="F:ATP binding"/>
    <property type="evidence" value="ECO:0007669"/>
    <property type="project" value="UniProtKB-UniRule"/>
</dbReference>
<dbReference type="Gene3D" id="1.10.150.710">
    <property type="entry name" value="Glutamate cysteine ligase subdomain"/>
    <property type="match status" value="1"/>
</dbReference>
<dbReference type="GO" id="GO:0006750">
    <property type="term" value="P:glutathione biosynthetic process"/>
    <property type="evidence" value="ECO:0007669"/>
    <property type="project" value="UniProtKB-UniRule"/>
</dbReference>
<protein>
    <recommendedName>
        <fullName evidence="1 6">Glutamate--cysteine ligase</fullName>
        <ecNumber evidence="1 6">6.3.2.2</ecNumber>
    </recommendedName>
    <alternativeName>
        <fullName evidence="6">Gamma-ECS</fullName>
    </alternativeName>
    <alternativeName>
        <fullName evidence="6">Gamma-glutamylcysteine synthetase</fullName>
    </alternativeName>
</protein>
<evidence type="ECO:0000313" key="7">
    <source>
        <dbReference type="EMBL" id="CAK71094.1"/>
    </source>
</evidence>
<organism evidence="7 8">
    <name type="scientific">Paramecium tetraurelia</name>
    <dbReference type="NCBI Taxonomy" id="5888"/>
    <lineage>
        <taxon>Eukaryota</taxon>
        <taxon>Sar</taxon>
        <taxon>Alveolata</taxon>
        <taxon>Ciliophora</taxon>
        <taxon>Intramacronucleata</taxon>
        <taxon>Oligohymenophorea</taxon>
        <taxon>Peniculida</taxon>
        <taxon>Parameciidae</taxon>
        <taxon>Paramecium</taxon>
    </lineage>
</organism>
<dbReference type="OrthoDB" id="7939818at2759"/>
<dbReference type="InParanoid" id="A0CJX7"/>
<keyword evidence="3 6" id="KW-0317">Glutathione biosynthesis</keyword>
<dbReference type="Pfam" id="PF03074">
    <property type="entry name" value="GCS"/>
    <property type="match status" value="1"/>
</dbReference>
<dbReference type="UniPathway" id="UPA00142">
    <property type="reaction ID" value="UER00209"/>
</dbReference>
<evidence type="ECO:0000256" key="6">
    <source>
        <dbReference type="RuleBase" id="RU367135"/>
    </source>
</evidence>
<dbReference type="AlphaFoldDB" id="A0CJX7"/>
<sequence>MIVRLFFTNYIPVNFYMPLSLVDENKRRSKEKGAILNQKFYFRTNFQEFGPATVEELTLQEIFFGKQDGSFIGIVGLIHQNRNVVKKQQCAQKEEQIYLKNKVLQDEVMQFTLASWMRDFVTSHPNYNQDPIVTHEINFDLIRTLTAIKDRQKEDPHFPFIFIM</sequence>
<reference evidence="7 8" key="1">
    <citation type="journal article" date="2006" name="Nature">
        <title>Global trends of whole-genome duplications revealed by the ciliate Paramecium tetraurelia.</title>
        <authorList>
            <consortium name="Genoscope"/>
            <person name="Aury J.-M."/>
            <person name="Jaillon O."/>
            <person name="Duret L."/>
            <person name="Noel B."/>
            <person name="Jubin C."/>
            <person name="Porcel B.M."/>
            <person name="Segurens B."/>
            <person name="Daubin V."/>
            <person name="Anthouard V."/>
            <person name="Aiach N."/>
            <person name="Arnaiz O."/>
            <person name="Billaut A."/>
            <person name="Beisson J."/>
            <person name="Blanc I."/>
            <person name="Bouhouche K."/>
            <person name="Camara F."/>
            <person name="Duharcourt S."/>
            <person name="Guigo R."/>
            <person name="Gogendeau D."/>
            <person name="Katinka M."/>
            <person name="Keller A.-M."/>
            <person name="Kissmehl R."/>
            <person name="Klotz C."/>
            <person name="Koll F."/>
            <person name="Le Moue A."/>
            <person name="Lepere C."/>
            <person name="Malinsky S."/>
            <person name="Nowacki M."/>
            <person name="Nowak J.K."/>
            <person name="Plattner H."/>
            <person name="Poulain J."/>
            <person name="Ruiz F."/>
            <person name="Serrano V."/>
            <person name="Zagulski M."/>
            <person name="Dessen P."/>
            <person name="Betermier M."/>
            <person name="Weissenbach J."/>
            <person name="Scarpelli C."/>
            <person name="Schachter V."/>
            <person name="Sperling L."/>
            <person name="Meyer E."/>
            <person name="Cohen J."/>
            <person name="Wincker P."/>
        </authorList>
    </citation>
    <scope>NUCLEOTIDE SEQUENCE [LARGE SCALE GENOMIC DNA]</scope>
    <source>
        <strain evidence="7 8">Stock d4-2</strain>
    </source>
</reference>
<dbReference type="EMBL" id="CT868096">
    <property type="protein sequence ID" value="CAK71094.1"/>
    <property type="molecule type" value="Genomic_DNA"/>
</dbReference>
<evidence type="ECO:0000256" key="3">
    <source>
        <dbReference type="ARBA" id="ARBA00022684"/>
    </source>
</evidence>
<dbReference type="eggNOG" id="KOG3754">
    <property type="taxonomic scope" value="Eukaryota"/>
</dbReference>
<evidence type="ECO:0000256" key="1">
    <source>
        <dbReference type="ARBA" id="ARBA00012220"/>
    </source>
</evidence>
<dbReference type="PANTHER" id="PTHR11164:SF0">
    <property type="entry name" value="GLUTAMATE--CYSTEINE LIGASE CATALYTIC SUBUNIT"/>
    <property type="match status" value="1"/>
</dbReference>